<protein>
    <recommendedName>
        <fullName evidence="2">EF-hand domain-containing protein</fullName>
    </recommendedName>
</protein>
<dbReference type="Proteomes" id="UP001620460">
    <property type="component" value="Unassembled WGS sequence"/>
</dbReference>
<dbReference type="SUPFAM" id="SSF47473">
    <property type="entry name" value="EF-hand"/>
    <property type="match status" value="1"/>
</dbReference>
<keyword evidence="4" id="KW-1185">Reference proteome</keyword>
<name>A0ABW8JZX1_9GAMM</name>
<dbReference type="InterPro" id="IPR002048">
    <property type="entry name" value="EF_hand_dom"/>
</dbReference>
<dbReference type="InterPro" id="IPR011992">
    <property type="entry name" value="EF-hand-dom_pair"/>
</dbReference>
<dbReference type="Gene3D" id="1.10.238.10">
    <property type="entry name" value="EF-hand"/>
    <property type="match status" value="1"/>
</dbReference>
<proteinExistence type="predicted"/>
<reference evidence="3 4" key="1">
    <citation type="submission" date="2020-10" db="EMBL/GenBank/DDBJ databases">
        <title>Phylogeny of dyella-like bacteria.</title>
        <authorList>
            <person name="Fu J."/>
        </authorList>
    </citation>
    <scope>NUCLEOTIDE SEQUENCE [LARGE SCALE GENOMIC DNA]</scope>
    <source>
        <strain evidence="3 4">Gsoil3046</strain>
    </source>
</reference>
<evidence type="ECO:0000256" key="1">
    <source>
        <dbReference type="SAM" id="SignalP"/>
    </source>
</evidence>
<keyword evidence="1" id="KW-0732">Signal</keyword>
<dbReference type="RefSeq" id="WP_404635559.1">
    <property type="nucleotide sequence ID" value="NZ_JADIKM010000006.1"/>
</dbReference>
<evidence type="ECO:0000313" key="4">
    <source>
        <dbReference type="Proteomes" id="UP001620460"/>
    </source>
</evidence>
<dbReference type="Pfam" id="PF13202">
    <property type="entry name" value="EF-hand_5"/>
    <property type="match status" value="3"/>
</dbReference>
<dbReference type="PROSITE" id="PS50222">
    <property type="entry name" value="EF_HAND_2"/>
    <property type="match status" value="1"/>
</dbReference>
<dbReference type="EMBL" id="JADIKM010000006">
    <property type="protein sequence ID" value="MFK2905800.1"/>
    <property type="molecule type" value="Genomic_DNA"/>
</dbReference>
<evidence type="ECO:0000313" key="3">
    <source>
        <dbReference type="EMBL" id="MFK2905800.1"/>
    </source>
</evidence>
<evidence type="ECO:0000259" key="2">
    <source>
        <dbReference type="PROSITE" id="PS50222"/>
    </source>
</evidence>
<dbReference type="InterPro" id="IPR018247">
    <property type="entry name" value="EF_Hand_1_Ca_BS"/>
</dbReference>
<feature type="signal peptide" evidence="1">
    <location>
        <begin position="1"/>
        <end position="21"/>
    </location>
</feature>
<sequence>MRLAARMLAAAVALTAAPAWAQSTPAAYLRLFDHDGDGRVSEQEYVDRLSAGFLAMDSNHDGTLEPSELPGHRGRAVTLVQHQANLRRQFRKLDRNHDGVLDARELAQPPQ</sequence>
<dbReference type="PROSITE" id="PS00018">
    <property type="entry name" value="EF_HAND_1"/>
    <property type="match status" value="2"/>
</dbReference>
<gene>
    <name evidence="3" type="ORF">ISP17_17710</name>
</gene>
<organism evidence="3 4">
    <name type="scientific">Dyella ginsengisoli</name>
    <dbReference type="NCBI Taxonomy" id="363848"/>
    <lineage>
        <taxon>Bacteria</taxon>
        <taxon>Pseudomonadati</taxon>
        <taxon>Pseudomonadota</taxon>
        <taxon>Gammaproteobacteria</taxon>
        <taxon>Lysobacterales</taxon>
        <taxon>Rhodanobacteraceae</taxon>
        <taxon>Dyella</taxon>
    </lineage>
</organism>
<feature type="domain" description="EF-hand" evidence="2">
    <location>
        <begin position="81"/>
        <end position="111"/>
    </location>
</feature>
<comment type="caution">
    <text evidence="3">The sequence shown here is derived from an EMBL/GenBank/DDBJ whole genome shotgun (WGS) entry which is preliminary data.</text>
</comment>
<accession>A0ABW8JZX1</accession>
<feature type="chain" id="PRO_5045577727" description="EF-hand domain-containing protein" evidence="1">
    <location>
        <begin position="22"/>
        <end position="111"/>
    </location>
</feature>